<dbReference type="GO" id="GO:0004386">
    <property type="term" value="F:helicase activity"/>
    <property type="evidence" value="ECO:0007669"/>
    <property type="project" value="UniProtKB-KW"/>
</dbReference>
<reference evidence="2" key="1">
    <citation type="submission" date="2017-12" db="EMBL/GenBank/DDBJ databases">
        <title>Sequencing the genomes of 1000 Actinobacteria strains.</title>
        <authorList>
            <person name="Klenk H.-P."/>
        </authorList>
    </citation>
    <scope>NUCLEOTIDE SEQUENCE [LARGE SCALE GENOMIC DNA]</scope>
    <source>
        <strain evidence="2">DSM 44228</strain>
    </source>
</reference>
<dbReference type="Gene3D" id="3.30.70.2660">
    <property type="match status" value="1"/>
</dbReference>
<dbReference type="GO" id="GO:0051607">
    <property type="term" value="P:defense response to virus"/>
    <property type="evidence" value="ECO:0007669"/>
    <property type="project" value="UniProtKB-KW"/>
</dbReference>
<evidence type="ECO:0000256" key="1">
    <source>
        <dbReference type="ARBA" id="ARBA00023118"/>
    </source>
</evidence>
<gene>
    <name evidence="2" type="ORF">A8926_6922</name>
</gene>
<keyword evidence="1" id="KW-0051">Antiviral defense</keyword>
<comment type="caution">
    <text evidence="2">The sequence shown here is derived from an EMBL/GenBank/DDBJ whole genome shotgun (WGS) entry which is preliminary data.</text>
</comment>
<dbReference type="Pfam" id="PF09704">
    <property type="entry name" value="Cas_Cas5d"/>
    <property type="match status" value="1"/>
</dbReference>
<protein>
    <submittedName>
        <fullName evidence="2">CRISPR-associated endonuclease/helicase Cas3/CRISPR-associated protein Cas5t</fullName>
    </submittedName>
</protein>
<dbReference type="InterPro" id="IPR013422">
    <property type="entry name" value="CRISPR-assoc_prot_Cas5_N"/>
</dbReference>
<dbReference type="GO" id="GO:0043571">
    <property type="term" value="P:maintenance of CRISPR repeat elements"/>
    <property type="evidence" value="ECO:0007669"/>
    <property type="project" value="InterPro"/>
</dbReference>
<sequence>MSREALEVTVTASVASFRNPLYFGMQVGLPCPPPSTVGGMLAAAAGGWHRVKRSTRFAMAFRAQSSGTDLETFHPLDKRGRRTEATPKDRDYLWGVELTVWLVEDCDFWYRALRRPVWPLKLGRSQDLAAARPRYVDLHETPGIQGHAVVAGDVGGDGTMLRLPTTVSLDRSRTLWGTYRYDRNGSRTHLPSGMSTDDGRGVVLLPEVHPSLVEEVA</sequence>
<dbReference type="CDD" id="cd09693">
    <property type="entry name" value="Cas5_I"/>
    <property type="match status" value="1"/>
</dbReference>
<evidence type="ECO:0000313" key="3">
    <source>
        <dbReference type="Proteomes" id="UP000233786"/>
    </source>
</evidence>
<dbReference type="Proteomes" id="UP000233786">
    <property type="component" value="Unassembled WGS sequence"/>
</dbReference>
<dbReference type="GO" id="GO:0004519">
    <property type="term" value="F:endonuclease activity"/>
    <property type="evidence" value="ECO:0007669"/>
    <property type="project" value="UniProtKB-KW"/>
</dbReference>
<evidence type="ECO:0000313" key="2">
    <source>
        <dbReference type="EMBL" id="PKW18794.1"/>
    </source>
</evidence>
<accession>A0A2N3Y780</accession>
<name>A0A2N3Y780_SACSN</name>
<keyword evidence="3" id="KW-1185">Reference proteome</keyword>
<dbReference type="AlphaFoldDB" id="A0A2N3Y780"/>
<keyword evidence="2" id="KW-0378">Hydrolase</keyword>
<dbReference type="OrthoDB" id="3218428at2"/>
<keyword evidence="2" id="KW-0540">Nuclease</keyword>
<dbReference type="STRING" id="994479.GCA_000194155_04942"/>
<dbReference type="RefSeq" id="WP_029535696.1">
    <property type="nucleotide sequence ID" value="NZ_CP061007.1"/>
</dbReference>
<dbReference type="NCBIfam" id="TIGR02593">
    <property type="entry name" value="CRISPR_cas5"/>
    <property type="match status" value="1"/>
</dbReference>
<organism evidence="2 3">
    <name type="scientific">Saccharopolyspora spinosa</name>
    <dbReference type="NCBI Taxonomy" id="60894"/>
    <lineage>
        <taxon>Bacteria</taxon>
        <taxon>Bacillati</taxon>
        <taxon>Actinomycetota</taxon>
        <taxon>Actinomycetes</taxon>
        <taxon>Pseudonocardiales</taxon>
        <taxon>Pseudonocardiaceae</taxon>
        <taxon>Saccharopolyspora</taxon>
    </lineage>
</organism>
<dbReference type="InterPro" id="IPR021124">
    <property type="entry name" value="CRISPR-assoc_prot_Cas5"/>
</dbReference>
<keyword evidence="2" id="KW-0255">Endonuclease</keyword>
<proteinExistence type="predicted"/>
<dbReference type="EMBL" id="PJNB01000001">
    <property type="protein sequence ID" value="PKW18794.1"/>
    <property type="molecule type" value="Genomic_DNA"/>
</dbReference>